<dbReference type="OrthoDB" id="2565196at2759"/>
<dbReference type="AlphaFoldDB" id="A0A5M6C018"/>
<dbReference type="RefSeq" id="XP_031860310.1">
    <property type="nucleotide sequence ID" value="XM_032005349.1"/>
</dbReference>
<feature type="region of interest" description="Disordered" evidence="1">
    <location>
        <begin position="249"/>
        <end position="314"/>
    </location>
</feature>
<feature type="region of interest" description="Disordered" evidence="1">
    <location>
        <begin position="101"/>
        <end position="120"/>
    </location>
</feature>
<dbReference type="EMBL" id="CP144057">
    <property type="protein sequence ID" value="WWD19934.1"/>
    <property type="molecule type" value="Genomic_DNA"/>
</dbReference>
<evidence type="ECO:0000313" key="3">
    <source>
        <dbReference type="Proteomes" id="UP000322225"/>
    </source>
</evidence>
<protein>
    <submittedName>
        <fullName evidence="2">Uncharacterized protein</fullName>
    </submittedName>
</protein>
<keyword evidence="3" id="KW-1185">Reference proteome</keyword>
<dbReference type="Proteomes" id="UP000322225">
    <property type="component" value="Chromosome 7"/>
</dbReference>
<feature type="compositionally biased region" description="Polar residues" evidence="1">
    <location>
        <begin position="351"/>
        <end position="375"/>
    </location>
</feature>
<feature type="region of interest" description="Disordered" evidence="1">
    <location>
        <begin position="351"/>
        <end position="428"/>
    </location>
</feature>
<gene>
    <name evidence="2" type="ORF">CI109_104406</name>
</gene>
<feature type="compositionally biased region" description="Acidic residues" evidence="1">
    <location>
        <begin position="499"/>
        <end position="516"/>
    </location>
</feature>
<feature type="region of interest" description="Disordered" evidence="1">
    <location>
        <begin position="440"/>
        <end position="522"/>
    </location>
</feature>
<proteinExistence type="predicted"/>
<feature type="compositionally biased region" description="Polar residues" evidence="1">
    <location>
        <begin position="11"/>
        <end position="24"/>
    </location>
</feature>
<reference evidence="2" key="1">
    <citation type="submission" date="2017-08" db="EMBL/GenBank/DDBJ databases">
        <authorList>
            <person name="Cuomo C."/>
            <person name="Billmyre B."/>
            <person name="Heitman J."/>
        </authorList>
    </citation>
    <scope>NUCLEOTIDE SEQUENCE</scope>
    <source>
        <strain evidence="2">CBS 12478</strain>
    </source>
</reference>
<feature type="compositionally biased region" description="Polar residues" evidence="1">
    <location>
        <begin position="441"/>
        <end position="460"/>
    </location>
</feature>
<dbReference type="GeneID" id="43589493"/>
<sequence length="522" mass="57100">MSLSLFPPNNGGPSTQSVTHSPTTRPHRPCLSCGRSWPWAHFNADVGNHLSSVCTRCTDPKVELGRCQVLHQQMTQAIFQARQIEPIKRDRIRASEQAHLTQTLAQRKRGRPPKAPTSTAPMPDIYYGAGALLTDKQLEVIGRNIPAFLRMPEPQRSIVWLQMKYRPSSPNDQIPQRELYEAYLHQFSALPASPDYPPPMFLGADVIRLPGKLWRGVKIMGKPYYTISGIQPRPSGGFFKNVKSTDVESRSVSVNAQPSASNPPNVSGMGQGGGPQALQTGSVAPQAVSKQMSHSSSIPTYPAPAPAQVPPSLAGGRTHNYSLALPANAISTFTTSINNPTLLRNLQHANHLSTSEHSTLASGSSNQPHRPGSSTTEKRRRSPGEPERTSEVIVVDDDESPQPEEEDDWDVLRPRKKSRREKDDNDLSQAKIVSEAMAIQPRSSTTLQDTQVFPSQSSIHNIDDRPNGDPSPSQQSQPPAPQWSVDQTVTTDDVRAGDDGQEEEIDELADSEEEVGDILTGV</sequence>
<evidence type="ECO:0000313" key="2">
    <source>
        <dbReference type="EMBL" id="WWD19934.1"/>
    </source>
</evidence>
<name>A0A5M6C018_9TREE</name>
<reference evidence="2" key="2">
    <citation type="submission" date="2024-01" db="EMBL/GenBank/DDBJ databases">
        <title>Comparative genomics of Cryptococcus and Kwoniella reveals pathogenesis evolution and contrasting modes of karyotype evolution via chromosome fusion or intercentromeric recombination.</title>
        <authorList>
            <person name="Coelho M.A."/>
            <person name="David-Palma M."/>
            <person name="Shea T."/>
            <person name="Bowers K."/>
            <person name="McGinley-Smith S."/>
            <person name="Mohammad A.W."/>
            <person name="Gnirke A."/>
            <person name="Yurkov A.M."/>
            <person name="Nowrousian M."/>
            <person name="Sun S."/>
            <person name="Cuomo C.A."/>
            <person name="Heitman J."/>
        </authorList>
    </citation>
    <scope>NUCLEOTIDE SEQUENCE</scope>
    <source>
        <strain evidence="2">CBS 12478</strain>
    </source>
</reference>
<accession>A0A5M6C018</accession>
<feature type="compositionally biased region" description="Acidic residues" evidence="1">
    <location>
        <begin position="394"/>
        <end position="409"/>
    </location>
</feature>
<feature type="compositionally biased region" description="Polar residues" evidence="1">
    <location>
        <begin position="277"/>
        <end position="299"/>
    </location>
</feature>
<feature type="compositionally biased region" description="Polar residues" evidence="1">
    <location>
        <begin position="250"/>
        <end position="265"/>
    </location>
</feature>
<dbReference type="KEGG" id="ksn:43589493"/>
<organism evidence="2 3">
    <name type="scientific">Kwoniella shandongensis</name>
    <dbReference type="NCBI Taxonomy" id="1734106"/>
    <lineage>
        <taxon>Eukaryota</taxon>
        <taxon>Fungi</taxon>
        <taxon>Dikarya</taxon>
        <taxon>Basidiomycota</taxon>
        <taxon>Agaricomycotina</taxon>
        <taxon>Tremellomycetes</taxon>
        <taxon>Tremellales</taxon>
        <taxon>Cryptococcaceae</taxon>
        <taxon>Kwoniella</taxon>
    </lineage>
</organism>
<evidence type="ECO:0000256" key="1">
    <source>
        <dbReference type="SAM" id="MobiDB-lite"/>
    </source>
</evidence>
<feature type="region of interest" description="Disordered" evidence="1">
    <location>
        <begin position="1"/>
        <end position="27"/>
    </location>
</feature>